<feature type="region of interest" description="Disordered" evidence="1">
    <location>
        <begin position="332"/>
        <end position="351"/>
    </location>
</feature>
<name>A0A2Z2NRK2_9GAMM</name>
<keyword evidence="2" id="KW-0812">Transmembrane</keyword>
<dbReference type="RefSeq" id="WP_088915733.1">
    <property type="nucleotide sequence ID" value="NZ_CP018632.1"/>
</dbReference>
<dbReference type="InterPro" id="IPR007387">
    <property type="entry name" value="TRAP_DctQ"/>
</dbReference>
<evidence type="ECO:0000256" key="2">
    <source>
        <dbReference type="SAM" id="Phobius"/>
    </source>
</evidence>
<feature type="region of interest" description="Disordered" evidence="1">
    <location>
        <begin position="293"/>
        <end position="320"/>
    </location>
</feature>
<dbReference type="KEGG" id="gai:IMCC3135_00180"/>
<proteinExistence type="predicted"/>
<feature type="transmembrane region" description="Helical" evidence="2">
    <location>
        <begin position="137"/>
        <end position="154"/>
    </location>
</feature>
<dbReference type="Proteomes" id="UP000250079">
    <property type="component" value="Chromosome"/>
</dbReference>
<evidence type="ECO:0008006" key="5">
    <source>
        <dbReference type="Google" id="ProtNLM"/>
    </source>
</evidence>
<dbReference type="EMBL" id="CP018632">
    <property type="protein sequence ID" value="ASJ70167.1"/>
    <property type="molecule type" value="Genomic_DNA"/>
</dbReference>
<evidence type="ECO:0000313" key="4">
    <source>
        <dbReference type="Proteomes" id="UP000250079"/>
    </source>
</evidence>
<organism evidence="3 4">
    <name type="scientific">Granulosicoccus antarcticus IMCC3135</name>
    <dbReference type="NCBI Taxonomy" id="1192854"/>
    <lineage>
        <taxon>Bacteria</taxon>
        <taxon>Pseudomonadati</taxon>
        <taxon>Pseudomonadota</taxon>
        <taxon>Gammaproteobacteria</taxon>
        <taxon>Chromatiales</taxon>
        <taxon>Granulosicoccaceae</taxon>
        <taxon>Granulosicoccus</taxon>
    </lineage>
</organism>
<feature type="transmembrane region" description="Helical" evidence="2">
    <location>
        <begin position="89"/>
        <end position="111"/>
    </location>
</feature>
<dbReference type="OrthoDB" id="9795655at2"/>
<dbReference type="GO" id="GO:0005886">
    <property type="term" value="C:plasma membrane"/>
    <property type="evidence" value="ECO:0007669"/>
    <property type="project" value="UniProtKB-SubCell"/>
</dbReference>
<keyword evidence="2" id="KW-0472">Membrane</keyword>
<evidence type="ECO:0000256" key="1">
    <source>
        <dbReference type="SAM" id="MobiDB-lite"/>
    </source>
</evidence>
<feature type="transmembrane region" description="Helical" evidence="2">
    <location>
        <begin position="175"/>
        <end position="196"/>
    </location>
</feature>
<gene>
    <name evidence="3" type="ORF">IMCC3135_00180</name>
</gene>
<protein>
    <recommendedName>
        <fullName evidence="5">C4-dicarboxylate ABC transporter permease</fullName>
    </recommendedName>
</protein>
<dbReference type="PANTHER" id="PTHR35011">
    <property type="entry name" value="2,3-DIKETO-L-GULONATE TRAP TRANSPORTER SMALL PERMEASE PROTEIN YIAM"/>
    <property type="match status" value="1"/>
</dbReference>
<sequence>MEVLLSILVGLANGLLDLVMLPWTIWQWFHMEVLKERMVALTLGGMSSEFLYMMLSLVLLILVLSLFNRRFLKATVLSLESFNRRIGQFASWFVLLLMFQQVLVIIMGQVFRGNELLFSPFGMALSNAELQWLSGQLKFYNAILITFASAYTFIEGGHVRVDLVYGNLGYRSKRVIDFLGSIFFMLPATILLWWFAWPLVMNALFSQRPMNIFSDKASWRGVRLETSGTAEFTWVWAFKALILVFAALLFIQAIAFMLRNLWGLLERNESIEPHPSDPDTDVLQVPDDMPDINLGNPAVHQDTGEPSSISATQTPHQPVRATHQNTVNLTSKIAAPSLAPAGGHGTSTGAQ</sequence>
<dbReference type="GO" id="GO:0022857">
    <property type="term" value="F:transmembrane transporter activity"/>
    <property type="evidence" value="ECO:0007669"/>
    <property type="project" value="UniProtKB-UniRule"/>
</dbReference>
<feature type="transmembrane region" description="Helical" evidence="2">
    <location>
        <begin position="50"/>
        <end position="68"/>
    </location>
</feature>
<dbReference type="AlphaFoldDB" id="A0A2Z2NRK2"/>
<dbReference type="PANTHER" id="PTHR35011:SF4">
    <property type="entry name" value="SLL1102 PROTEIN"/>
    <property type="match status" value="1"/>
</dbReference>
<evidence type="ECO:0000313" key="3">
    <source>
        <dbReference type="EMBL" id="ASJ70167.1"/>
    </source>
</evidence>
<feature type="transmembrane region" description="Helical" evidence="2">
    <location>
        <begin position="234"/>
        <end position="258"/>
    </location>
</feature>
<feature type="transmembrane region" description="Helical" evidence="2">
    <location>
        <begin position="7"/>
        <end position="30"/>
    </location>
</feature>
<keyword evidence="4" id="KW-1185">Reference proteome</keyword>
<feature type="compositionally biased region" description="Gly residues" evidence="1">
    <location>
        <begin position="342"/>
        <end position="351"/>
    </location>
</feature>
<feature type="compositionally biased region" description="Polar residues" evidence="1">
    <location>
        <begin position="304"/>
        <end position="320"/>
    </location>
</feature>
<accession>A0A2Z2NRK2</accession>
<reference evidence="3 4" key="1">
    <citation type="submission" date="2016-12" db="EMBL/GenBank/DDBJ databases">
        <authorList>
            <person name="Song W.-J."/>
            <person name="Kurnit D.M."/>
        </authorList>
    </citation>
    <scope>NUCLEOTIDE SEQUENCE [LARGE SCALE GENOMIC DNA]</scope>
    <source>
        <strain evidence="3 4">IMCC3135</strain>
    </source>
</reference>
<keyword evidence="2" id="KW-1133">Transmembrane helix</keyword>